<evidence type="ECO:0000313" key="11">
    <source>
        <dbReference type="EMBL" id="KJK63481.1"/>
    </source>
</evidence>
<keyword evidence="8" id="KW-1133">Transmembrane helix</keyword>
<dbReference type="OrthoDB" id="310030at2759"/>
<keyword evidence="5" id="KW-0812">Transmembrane</keyword>
<evidence type="ECO:0000256" key="1">
    <source>
        <dbReference type="ARBA" id="ARBA00002791"/>
    </source>
</evidence>
<organism evidence="11 12">
    <name type="scientific">Aspergillus parasiticus (strain ATCC 56775 / NRRL 5862 / SRRC 143 / SU-1)</name>
    <dbReference type="NCBI Taxonomy" id="1403190"/>
    <lineage>
        <taxon>Eukaryota</taxon>
        <taxon>Fungi</taxon>
        <taxon>Dikarya</taxon>
        <taxon>Ascomycota</taxon>
        <taxon>Pezizomycotina</taxon>
        <taxon>Eurotiomycetes</taxon>
        <taxon>Eurotiomycetidae</taxon>
        <taxon>Eurotiales</taxon>
        <taxon>Aspergillaceae</taxon>
        <taxon>Aspergillus</taxon>
        <taxon>Aspergillus subgen. Circumdati</taxon>
    </lineage>
</organism>
<evidence type="ECO:0000256" key="4">
    <source>
        <dbReference type="ARBA" id="ARBA00008905"/>
    </source>
</evidence>
<comment type="caution">
    <text evidence="11">The sequence shown here is derived from an EMBL/GenBank/DDBJ whole genome shotgun (WGS) entry which is preliminary data.</text>
</comment>
<evidence type="ECO:0000256" key="9">
    <source>
        <dbReference type="ARBA" id="ARBA00023136"/>
    </source>
</evidence>
<keyword evidence="7 10" id="KW-0256">Endoplasmic reticulum</keyword>
<dbReference type="InterPro" id="IPR007676">
    <property type="entry name" value="Ribophorin_I"/>
</dbReference>
<evidence type="ECO:0000256" key="3">
    <source>
        <dbReference type="ARBA" id="ARBA00004922"/>
    </source>
</evidence>
<dbReference type="Proteomes" id="UP000033540">
    <property type="component" value="Unassembled WGS sequence"/>
</dbReference>
<comment type="subcellular location">
    <subcellularLocation>
        <location evidence="2 10">Endoplasmic reticulum membrane</location>
        <topology evidence="2 10">Single-pass type I membrane protein</topology>
    </subcellularLocation>
</comment>
<comment type="function">
    <text evidence="1 10">Subunit of the oligosaccharyl transferase (OST) complex that catalyzes the initial transfer of a defined glycan (Glc(3)Man(9)GlcNAc(2) in eukaryotes) from the lipid carrier dolichol-pyrophosphate to an asparagine residue within an Asn-X-Ser/Thr consensus motif in nascent polypeptide chains, the first step in protein N-glycosylation. N-glycosylation occurs cotranslationally and the complex associates with the Sec61 complex at the channel-forming translocon complex that mediates protein translocation across the endoplasmic reticulum (ER). All subunits are required for a maximal enzyme activity.</text>
</comment>
<gene>
    <name evidence="11" type="ORF">P875_00065073</name>
</gene>
<evidence type="ECO:0000256" key="7">
    <source>
        <dbReference type="ARBA" id="ARBA00022824"/>
    </source>
</evidence>
<reference evidence="11 12" key="1">
    <citation type="submission" date="2015-02" db="EMBL/GenBank/DDBJ databases">
        <title>Draft genome sequence of Aspergillus parasiticus SU-1.</title>
        <authorList>
            <person name="Yu J."/>
            <person name="Fedorova N."/>
            <person name="Yin Y."/>
            <person name="Losada L."/>
            <person name="Zafar N."/>
            <person name="Taujale R."/>
            <person name="Ehrlich K.C."/>
            <person name="Bhatnagar D."/>
            <person name="Cleveland T.E."/>
            <person name="Bennett J.W."/>
            <person name="Nierman W.C."/>
        </authorList>
    </citation>
    <scope>NUCLEOTIDE SEQUENCE [LARGE SCALE GENOMIC DNA]</scope>
    <source>
        <strain evidence="12">ATCC 56775 / NRRL 5862 / SRRC 143 / SU-1</strain>
    </source>
</reference>
<dbReference type="PANTHER" id="PTHR21049">
    <property type="entry name" value="RIBOPHORIN I"/>
    <property type="match status" value="1"/>
</dbReference>
<dbReference type="GO" id="GO:0018279">
    <property type="term" value="P:protein N-linked glycosylation via asparagine"/>
    <property type="evidence" value="ECO:0007669"/>
    <property type="project" value="TreeGrafter"/>
</dbReference>
<name>A0A0F0I8M5_ASPPU</name>
<accession>A0A0F0I8M5</accession>
<comment type="pathway">
    <text evidence="3 10">Protein modification; protein glycosylation.</text>
</comment>
<dbReference type="UniPathway" id="UPA00378"/>
<dbReference type="AlphaFoldDB" id="A0A0F0I8M5"/>
<dbReference type="STRING" id="1403190.A0A0F0I8M5"/>
<protein>
    <recommendedName>
        <fullName evidence="10">Dolichyl-diphosphooligosaccharide--protein glycosyltransferase subunit 1</fullName>
    </recommendedName>
</protein>
<feature type="chain" id="PRO_5005116912" description="Dolichyl-diphosphooligosaccharide--protein glycosyltransferase subunit 1" evidence="10">
    <location>
        <begin position="24"/>
        <end position="459"/>
    </location>
</feature>
<evidence type="ECO:0000256" key="2">
    <source>
        <dbReference type="ARBA" id="ARBA00004115"/>
    </source>
</evidence>
<dbReference type="PANTHER" id="PTHR21049:SF0">
    <property type="entry name" value="DOLICHYL-DIPHOSPHOOLIGOSACCHARIDE--PROTEIN GLYCOSYLTRANSFERASE SUBUNIT 1"/>
    <property type="match status" value="1"/>
</dbReference>
<evidence type="ECO:0000256" key="10">
    <source>
        <dbReference type="RuleBase" id="RU361143"/>
    </source>
</evidence>
<feature type="signal peptide" evidence="10">
    <location>
        <begin position="1"/>
        <end position="23"/>
    </location>
</feature>
<comment type="similarity">
    <text evidence="4 10">Belongs to the OST1 family.</text>
</comment>
<dbReference type="EMBL" id="JZEE01000559">
    <property type="protein sequence ID" value="KJK63481.1"/>
    <property type="molecule type" value="Genomic_DNA"/>
</dbReference>
<sequence>MRPITAFTALCGFLLSSSSLVCAESSAGTHSSFQPPQTFKNVNLVRNTNLEKGYAREIVNVVVENVDKEPQSTYYLAFPSEVFDKVGGLEVTLGISYYLLSSLSPRPAAINQADKQYLTYSFSAYIHSAYPTVTQKTKLKLPSTNVPDYTTTSGLKSGSDPERQGTTYTYGPYDTTEVTPGTAYPITIRYEFTKPVITASLLERDLEVSHWGGNLATEERYWLRNNGSNLVNQFSRVEWTLSNFQQLPSSAIRELKYPLKPGSVDPYFIDDIGNVSTSRYRPGKPPKRDASLELRPRYPVFGGWNYSFRIGWNNELSTFLRRVAGADSYVLKVPFIEGPKVPEGVQYEKVVVRVILPEGARNVRYETIETASNNGLPPADQIKSHVSPHKTFMDTLGRTALTLTVENLSDEARDSQLVVTYDYSFWDGMRKPVTITTGLLTVFTAVWAIGNIDVSIKKR</sequence>
<keyword evidence="9" id="KW-0472">Membrane</keyword>
<evidence type="ECO:0000256" key="6">
    <source>
        <dbReference type="ARBA" id="ARBA00022729"/>
    </source>
</evidence>
<comment type="subunit">
    <text evidence="10">Component of the oligosaccharyltransferase (OST) complex.</text>
</comment>
<evidence type="ECO:0000256" key="8">
    <source>
        <dbReference type="ARBA" id="ARBA00022989"/>
    </source>
</evidence>
<dbReference type="Pfam" id="PF04597">
    <property type="entry name" value="Ribophorin_I"/>
    <property type="match status" value="1"/>
</dbReference>
<evidence type="ECO:0000256" key="5">
    <source>
        <dbReference type="ARBA" id="ARBA00022692"/>
    </source>
</evidence>
<evidence type="ECO:0000313" key="12">
    <source>
        <dbReference type="Proteomes" id="UP000033540"/>
    </source>
</evidence>
<proteinExistence type="inferred from homology"/>
<dbReference type="GO" id="GO:0008250">
    <property type="term" value="C:oligosaccharyltransferase complex"/>
    <property type="evidence" value="ECO:0007669"/>
    <property type="project" value="UniProtKB-UniRule"/>
</dbReference>
<keyword evidence="6 10" id="KW-0732">Signal</keyword>